<dbReference type="Proteomes" id="UP001054945">
    <property type="component" value="Unassembled WGS sequence"/>
</dbReference>
<reference evidence="1 2" key="1">
    <citation type="submission" date="2021-06" db="EMBL/GenBank/DDBJ databases">
        <title>Caerostris extrusa draft genome.</title>
        <authorList>
            <person name="Kono N."/>
            <person name="Arakawa K."/>
        </authorList>
    </citation>
    <scope>NUCLEOTIDE SEQUENCE [LARGE SCALE GENOMIC DNA]</scope>
</reference>
<organism evidence="1 2">
    <name type="scientific">Caerostris extrusa</name>
    <name type="common">Bark spider</name>
    <name type="synonym">Caerostris bankana</name>
    <dbReference type="NCBI Taxonomy" id="172846"/>
    <lineage>
        <taxon>Eukaryota</taxon>
        <taxon>Metazoa</taxon>
        <taxon>Ecdysozoa</taxon>
        <taxon>Arthropoda</taxon>
        <taxon>Chelicerata</taxon>
        <taxon>Arachnida</taxon>
        <taxon>Araneae</taxon>
        <taxon>Araneomorphae</taxon>
        <taxon>Entelegynae</taxon>
        <taxon>Araneoidea</taxon>
        <taxon>Araneidae</taxon>
        <taxon>Caerostris</taxon>
    </lineage>
</organism>
<proteinExistence type="predicted"/>
<accession>A0AAV4TKM0</accession>
<sequence>MNSFVAFENGIKTTQGTERVDDSTHRQFRPIRGKEAAMFPREFLGPRKGKERERPIKQGLLEGEISRGRWRRGGQRHILLLRSVYAPIRGLLLRQSRCAS</sequence>
<gene>
    <name evidence="1" type="ORF">CEXT_407621</name>
</gene>
<keyword evidence="2" id="KW-1185">Reference proteome</keyword>
<dbReference type="EMBL" id="BPLR01011451">
    <property type="protein sequence ID" value="GIY46639.1"/>
    <property type="molecule type" value="Genomic_DNA"/>
</dbReference>
<name>A0AAV4TKM0_CAEEX</name>
<comment type="caution">
    <text evidence="1">The sequence shown here is derived from an EMBL/GenBank/DDBJ whole genome shotgun (WGS) entry which is preliminary data.</text>
</comment>
<evidence type="ECO:0000313" key="2">
    <source>
        <dbReference type="Proteomes" id="UP001054945"/>
    </source>
</evidence>
<dbReference type="AlphaFoldDB" id="A0AAV4TKM0"/>
<evidence type="ECO:0000313" key="1">
    <source>
        <dbReference type="EMBL" id="GIY46639.1"/>
    </source>
</evidence>
<protein>
    <submittedName>
        <fullName evidence="1">Uncharacterized protein</fullName>
    </submittedName>
</protein>